<dbReference type="GO" id="GO:0003700">
    <property type="term" value="F:DNA-binding transcription factor activity"/>
    <property type="evidence" value="ECO:0007669"/>
    <property type="project" value="InterPro"/>
</dbReference>
<dbReference type="Pfam" id="PF12833">
    <property type="entry name" value="HTH_18"/>
    <property type="match status" value="1"/>
</dbReference>
<dbReference type="Pfam" id="PF02311">
    <property type="entry name" value="AraC_binding"/>
    <property type="match status" value="1"/>
</dbReference>
<keyword evidence="6" id="KW-1185">Reference proteome</keyword>
<evidence type="ECO:0000256" key="3">
    <source>
        <dbReference type="ARBA" id="ARBA00023163"/>
    </source>
</evidence>
<protein>
    <submittedName>
        <fullName evidence="5">AraC-like ligand binding domain-containing protein</fullName>
    </submittedName>
</protein>
<dbReference type="InterPro" id="IPR003313">
    <property type="entry name" value="AraC-bd"/>
</dbReference>
<dbReference type="InterPro" id="IPR037923">
    <property type="entry name" value="HTH-like"/>
</dbReference>
<dbReference type="STRING" id="1852522.SAMN06295960_1281"/>
<dbReference type="InterPro" id="IPR018060">
    <property type="entry name" value="HTH_AraC"/>
</dbReference>
<organism evidence="5 6">
    <name type="scientific">Paenibacillus aquistagni</name>
    <dbReference type="NCBI Taxonomy" id="1852522"/>
    <lineage>
        <taxon>Bacteria</taxon>
        <taxon>Bacillati</taxon>
        <taxon>Bacillota</taxon>
        <taxon>Bacilli</taxon>
        <taxon>Bacillales</taxon>
        <taxon>Paenibacillaceae</taxon>
        <taxon>Paenibacillus</taxon>
    </lineage>
</organism>
<name>A0A1X7J6T2_9BACL</name>
<dbReference type="Gene3D" id="1.10.10.60">
    <property type="entry name" value="Homeodomain-like"/>
    <property type="match status" value="2"/>
</dbReference>
<dbReference type="EMBL" id="FXAZ01000001">
    <property type="protein sequence ID" value="SMG23279.1"/>
    <property type="molecule type" value="Genomic_DNA"/>
</dbReference>
<feature type="domain" description="HTH araC/xylS-type" evidence="4">
    <location>
        <begin position="169"/>
        <end position="271"/>
    </location>
</feature>
<dbReference type="PRINTS" id="PR00032">
    <property type="entry name" value="HTHARAC"/>
</dbReference>
<dbReference type="RefSeq" id="WP_085493441.1">
    <property type="nucleotide sequence ID" value="NZ_FXAZ01000001.1"/>
</dbReference>
<evidence type="ECO:0000259" key="4">
    <source>
        <dbReference type="PROSITE" id="PS01124"/>
    </source>
</evidence>
<dbReference type="InterPro" id="IPR014710">
    <property type="entry name" value="RmlC-like_jellyroll"/>
</dbReference>
<proteinExistence type="predicted"/>
<accession>A0A1X7J6T2</accession>
<evidence type="ECO:0000313" key="5">
    <source>
        <dbReference type="EMBL" id="SMG23279.1"/>
    </source>
</evidence>
<keyword evidence="3" id="KW-0804">Transcription</keyword>
<dbReference type="SUPFAM" id="SSF51215">
    <property type="entry name" value="Regulatory protein AraC"/>
    <property type="match status" value="1"/>
</dbReference>
<keyword evidence="2" id="KW-0238">DNA-binding</keyword>
<dbReference type="GO" id="GO:0043565">
    <property type="term" value="F:sequence-specific DNA binding"/>
    <property type="evidence" value="ECO:0007669"/>
    <property type="project" value="InterPro"/>
</dbReference>
<dbReference type="AlphaFoldDB" id="A0A1X7J6T2"/>
<dbReference type="Proteomes" id="UP000193834">
    <property type="component" value="Unassembled WGS sequence"/>
</dbReference>
<evidence type="ECO:0000256" key="1">
    <source>
        <dbReference type="ARBA" id="ARBA00023015"/>
    </source>
</evidence>
<gene>
    <name evidence="5" type="ORF">SAMN06295960_1281</name>
</gene>
<dbReference type="SMART" id="SM00342">
    <property type="entry name" value="HTH_ARAC"/>
    <property type="match status" value="1"/>
</dbReference>
<dbReference type="OrthoDB" id="9816335at2"/>
<evidence type="ECO:0000256" key="2">
    <source>
        <dbReference type="ARBA" id="ARBA00023125"/>
    </source>
</evidence>
<keyword evidence="1" id="KW-0805">Transcription regulation</keyword>
<dbReference type="SUPFAM" id="SSF46689">
    <property type="entry name" value="Homeodomain-like"/>
    <property type="match status" value="1"/>
</dbReference>
<dbReference type="PANTHER" id="PTHR43280">
    <property type="entry name" value="ARAC-FAMILY TRANSCRIPTIONAL REGULATOR"/>
    <property type="match status" value="1"/>
</dbReference>
<reference evidence="5 6" key="1">
    <citation type="submission" date="2017-04" db="EMBL/GenBank/DDBJ databases">
        <authorList>
            <person name="Afonso C.L."/>
            <person name="Miller P.J."/>
            <person name="Scott M.A."/>
            <person name="Spackman E."/>
            <person name="Goraichik I."/>
            <person name="Dimitrov K.M."/>
            <person name="Suarez D.L."/>
            <person name="Swayne D.E."/>
        </authorList>
    </citation>
    <scope>NUCLEOTIDE SEQUENCE [LARGE SCALE GENOMIC DNA]</scope>
    <source>
        <strain evidence="5 6">11</strain>
    </source>
</reference>
<evidence type="ECO:0000313" key="6">
    <source>
        <dbReference type="Proteomes" id="UP000193834"/>
    </source>
</evidence>
<dbReference type="PROSITE" id="PS01124">
    <property type="entry name" value="HTH_ARAC_FAMILY_2"/>
    <property type="match status" value="1"/>
</dbReference>
<dbReference type="Gene3D" id="2.60.120.10">
    <property type="entry name" value="Jelly Rolls"/>
    <property type="match status" value="1"/>
</dbReference>
<dbReference type="InterPro" id="IPR009057">
    <property type="entry name" value="Homeodomain-like_sf"/>
</dbReference>
<sequence length="276" mass="33206">MGNKLEFKDFVQNKRKYYIADLELLEDAGNIAHTHDFYEFYVVLKGQFKEYFNEEKLIVDKNTVHVIRPQDTHYLTSTNQYDRNIIRNIAIEKQYFEQCLNEVGIEDCESIFCCFKLDEIAYQNYQTKTNLLLQLNNTEQTNHFLFQNILHDIFICGLIQRRNEDERIPKWLQFAYNEFSKDAHYIDGLNKLIELSGKSQEHFTREFKKHYGITPSEHINNLRLQHAAILLKTSNEKIIDIVYECGFRNLSYFNRLFKEKYLISPREYRDLNKKCF</sequence>
<dbReference type="PANTHER" id="PTHR43280:SF2">
    <property type="entry name" value="HTH-TYPE TRANSCRIPTIONAL REGULATOR EXSA"/>
    <property type="match status" value="1"/>
</dbReference>
<dbReference type="InterPro" id="IPR020449">
    <property type="entry name" value="Tscrpt_reg_AraC-type_HTH"/>
</dbReference>